<dbReference type="InterPro" id="IPR008271">
    <property type="entry name" value="Ser/Thr_kinase_AS"/>
</dbReference>
<dbReference type="GeneID" id="80519140"/>
<reference evidence="2" key="2">
    <citation type="journal article" date="2018" name="Nat. Commun.">
        <title>Tailed giant Tupanvirus possesses the most complete translational apparatus of the known virosphere.</title>
        <authorList>
            <person name="Abrahao J."/>
            <person name="Silva L."/>
            <person name="Silva L.S."/>
            <person name="Khalil J.Y.B."/>
            <person name="Rodrigues R."/>
            <person name="Arantes T."/>
            <person name="Assis F."/>
            <person name="Boratto P."/>
            <person name="Andrade M."/>
            <person name="Kroon E.G."/>
            <person name="Ribeiro B."/>
            <person name="Bergier I."/>
            <person name="Seligmann H."/>
            <person name="Ghigo E."/>
            <person name="Colson P."/>
            <person name="Levasseur A."/>
            <person name="Kroemer G."/>
            <person name="Raoult D."/>
            <person name="La Scola B."/>
        </authorList>
    </citation>
    <scope>NUCLEOTIDE SEQUENCE [LARGE SCALE GENOMIC DNA]</scope>
    <source>
        <strain evidence="2">Soda lake</strain>
    </source>
</reference>
<dbReference type="InterPro" id="IPR011009">
    <property type="entry name" value="Kinase-like_dom_sf"/>
</dbReference>
<dbReference type="GO" id="GO:0005524">
    <property type="term" value="F:ATP binding"/>
    <property type="evidence" value="ECO:0007669"/>
    <property type="project" value="InterPro"/>
</dbReference>
<dbReference type="Gene3D" id="1.10.510.10">
    <property type="entry name" value="Transferase(Phosphotransferase) domain 1"/>
    <property type="match status" value="1"/>
</dbReference>
<dbReference type="RefSeq" id="YP_010782376.1">
    <property type="nucleotide sequence ID" value="NC_075039.1"/>
</dbReference>
<organism evidence="2">
    <name type="scientific">Tupanvirus soda lake</name>
    <dbReference type="NCBI Taxonomy" id="2126985"/>
    <lineage>
        <taxon>Viruses</taxon>
        <taxon>Varidnaviria</taxon>
        <taxon>Bamfordvirae</taxon>
        <taxon>Nucleocytoviricota</taxon>
        <taxon>Megaviricetes</taxon>
        <taxon>Imitervirales</taxon>
        <taxon>Mimiviridae</taxon>
        <taxon>Megamimivirinae</taxon>
        <taxon>Tupanvirus</taxon>
        <taxon>Tupanvirus salinum</taxon>
    </lineage>
</organism>
<dbReference type="SUPFAM" id="SSF56112">
    <property type="entry name" value="Protein kinase-like (PK-like)"/>
    <property type="match status" value="1"/>
</dbReference>
<feature type="domain" description="Protein kinase" evidence="1">
    <location>
        <begin position="130"/>
        <end position="552"/>
    </location>
</feature>
<name>A0A6N1NWN4_9VIRU</name>
<evidence type="ECO:0000259" key="1">
    <source>
        <dbReference type="PROSITE" id="PS50011"/>
    </source>
</evidence>
<dbReference type="GO" id="GO:0004672">
    <property type="term" value="F:protein kinase activity"/>
    <property type="evidence" value="ECO:0007669"/>
    <property type="project" value="InterPro"/>
</dbReference>
<protein>
    <submittedName>
        <fullName evidence="2">Putative serine/threonine-protein kinase</fullName>
    </submittedName>
</protein>
<proteinExistence type="predicted"/>
<dbReference type="PROSITE" id="PS50011">
    <property type="entry name" value="PROTEIN_KINASE_DOM"/>
    <property type="match status" value="1"/>
</dbReference>
<evidence type="ECO:0000313" key="2">
    <source>
        <dbReference type="EMBL" id="QKU35698.1"/>
    </source>
</evidence>
<accession>A0A6N1NWN4</accession>
<sequence length="706" mass="82370">MIDDNLYRYKYLKYKKKFWDLKKSSDQLGGHGTPTIKLNTEQEDYDKNFIEHNRVLKQFIVLDTKNSGNIDEISYEYKKVLLGMLENLMTPVNGKINLDFLNDFNRNIHVDLAGDYSIKENNFVKNNLNYEIDKTISQGTGGGDIFLLKRKNTNNNLPNELILKIFNTSIDINKIKNYTSLEITRITNDNTNGMFDVITRQQNYIVITKNEYTRYYNFNDDYIFVDDFMNTNNSTKFADINEKIHISTKNDNFINEILINLTIEKILFGINNDAYDHYIKYYNYFIANINGVYRGCVIMEKMDGSLDRLFNEINRLFHEDSEKNNILNALYDSVVKQIVPSLLALKTKEHQFTHTDMKAENVFFKEIDLSSTTSSNNNSDFTINTDGRTITYKFYVADFDKSSITYNGVRFYNDYTSSHSVFTKVVFDPQSFYTRYMDFAQDPNSYGIFRTLEGIPTEVFAMRYIMFPFFLFFDLQSLCFSLFSHEAPYYDIIEGTEYYKLLSLIFGDGLSNIRNIYRSYNIPYAGDFSKLMNPLVVNPNIRILKPKMKDLFSAYSIDEIVSPHKVNTVIISKTEHKLIISIPFIQVDRHTASYFLSQSVIYVPNNTATKELYNFVKDKYTGLINFIFNERNKEPFYVVNFTGNIAISTASSFNPFSYSRPGAPIVITNRYTSKKSLYEFDWVNPADVKVVFDVYKDIFSKSFGTQ</sequence>
<dbReference type="PROSITE" id="PS00108">
    <property type="entry name" value="PROTEIN_KINASE_ST"/>
    <property type="match status" value="1"/>
</dbReference>
<dbReference type="KEGG" id="vg:80519140"/>
<keyword evidence="2" id="KW-0808">Transferase</keyword>
<keyword evidence="2" id="KW-0418">Kinase</keyword>
<dbReference type="EMBL" id="KY523104">
    <property type="protein sequence ID" value="QKU35698.1"/>
    <property type="molecule type" value="Genomic_DNA"/>
</dbReference>
<reference evidence="2" key="1">
    <citation type="submission" date="2017-01" db="EMBL/GenBank/DDBJ databases">
        <authorList>
            <person name="Assis F.L."/>
            <person name="Abrahao J.S."/>
            <person name="Silva L."/>
            <person name="Khalil J.B."/>
            <person name="Rodrigues R."/>
            <person name="Silva L.S."/>
            <person name="Arantes T."/>
            <person name="Boratto P."/>
            <person name="Andrade M."/>
            <person name="Kroon E.G."/>
            <person name="Ribeiro B."/>
            <person name="Bergier I."/>
            <person name="Seligmann H."/>
            <person name="Ghigo E."/>
            <person name="Colson P."/>
            <person name="Levasseur A."/>
            <person name="Raoult D."/>
            <person name="Scola B.L."/>
        </authorList>
    </citation>
    <scope>NUCLEOTIDE SEQUENCE</scope>
    <source>
        <strain evidence="2">Soda lake</strain>
    </source>
</reference>
<dbReference type="InterPro" id="IPR000719">
    <property type="entry name" value="Prot_kinase_dom"/>
</dbReference>